<organism evidence="2 3">
    <name type="scientific">Daphnia galeata</name>
    <dbReference type="NCBI Taxonomy" id="27404"/>
    <lineage>
        <taxon>Eukaryota</taxon>
        <taxon>Metazoa</taxon>
        <taxon>Ecdysozoa</taxon>
        <taxon>Arthropoda</taxon>
        <taxon>Crustacea</taxon>
        <taxon>Branchiopoda</taxon>
        <taxon>Diplostraca</taxon>
        <taxon>Cladocera</taxon>
        <taxon>Anomopoda</taxon>
        <taxon>Daphniidae</taxon>
        <taxon>Daphnia</taxon>
    </lineage>
</organism>
<reference evidence="2" key="1">
    <citation type="submission" date="2021-11" db="EMBL/GenBank/DDBJ databases">
        <authorList>
            <person name="Schell T."/>
        </authorList>
    </citation>
    <scope>NUCLEOTIDE SEQUENCE</scope>
    <source>
        <strain evidence="2">M5</strain>
    </source>
</reference>
<keyword evidence="1" id="KW-0732">Signal</keyword>
<accession>A0A8J2RNR9</accession>
<feature type="signal peptide" evidence="1">
    <location>
        <begin position="1"/>
        <end position="31"/>
    </location>
</feature>
<feature type="chain" id="PRO_5035205691" description="Defensin" evidence="1">
    <location>
        <begin position="32"/>
        <end position="73"/>
    </location>
</feature>
<comment type="caution">
    <text evidence="2">The sequence shown here is derived from an EMBL/GenBank/DDBJ whole genome shotgun (WGS) entry which is preliminary data.</text>
</comment>
<evidence type="ECO:0000313" key="3">
    <source>
        <dbReference type="Proteomes" id="UP000789390"/>
    </source>
</evidence>
<evidence type="ECO:0000313" key="2">
    <source>
        <dbReference type="EMBL" id="CAH0103619.1"/>
    </source>
</evidence>
<protein>
    <recommendedName>
        <fullName evidence="4">Defensin</fullName>
    </recommendedName>
</protein>
<gene>
    <name evidence="2" type="ORF">DGAL_LOCUS6201</name>
</gene>
<sequence length="73" mass="7904">MSPKVSILTYTSCAMLIAALVLCGPTSSAVAKHPGGKRFDCRLFCRLTGYHGMIGGCRCSFTLFTAKRTDPTW</sequence>
<evidence type="ECO:0000256" key="1">
    <source>
        <dbReference type="SAM" id="SignalP"/>
    </source>
</evidence>
<dbReference type="EMBL" id="CAKKLH010000112">
    <property type="protein sequence ID" value="CAH0103619.1"/>
    <property type="molecule type" value="Genomic_DNA"/>
</dbReference>
<keyword evidence="3" id="KW-1185">Reference proteome</keyword>
<dbReference type="AlphaFoldDB" id="A0A8J2RNR9"/>
<dbReference type="Proteomes" id="UP000789390">
    <property type="component" value="Unassembled WGS sequence"/>
</dbReference>
<evidence type="ECO:0008006" key="4">
    <source>
        <dbReference type="Google" id="ProtNLM"/>
    </source>
</evidence>
<name>A0A8J2RNR9_9CRUS</name>
<proteinExistence type="predicted"/>
<dbReference type="OrthoDB" id="6329496at2759"/>